<evidence type="ECO:0000256" key="3">
    <source>
        <dbReference type="ARBA" id="ARBA00022490"/>
    </source>
</evidence>
<comment type="similarity">
    <text evidence="11">Belongs to the TRAFAC class myosin-kinesin ATPase superfamily. Myosin family.</text>
</comment>
<evidence type="ECO:0000256" key="5">
    <source>
        <dbReference type="ARBA" id="ARBA00022741"/>
    </source>
</evidence>
<keyword evidence="3" id="KW-0963">Cytoplasm</keyword>
<dbReference type="PANTHER" id="PTHR46256:SF2">
    <property type="entry name" value="NEITHER INACTIVATION NOR AFTERPOTENTIAL PROTEIN C"/>
    <property type="match status" value="1"/>
</dbReference>
<sequence>MNYLNELEFSENQINTINSVMAAILNLGEARFCGNENCLAELDNTEVITYFSDLLEIENKKICWALTNYCLIRGGNAIRKRNTCEEARDTRDVLANNLYTRLVDYIIGIINNKLGEKYSIKILDYFGFECFKQNNLSQFLVNCLNEQLHYHFLQRIFSWEILDLQNEEVEYTPIKYYSNRVTLNELLGKPEGVLSIIDDASKKGLNGRYVIGNMHHQERSKVKITDDLEFSVTHYTGKVSYNVREIPEKNRDFLSPEVIETLRNSQNPIISMLFTNKLDKNGNLCIPVDEVKRNKYSFTSKTSVNNQFSQIKKMRTQATIFRALCLDLLKELSVGSGSGGTHFVRCIRTDLKRRPQHFQKELIRQQLRAMAVLETAKARQQGYPHRISFPEFLR</sequence>
<dbReference type="GO" id="GO:0016459">
    <property type="term" value="C:myosin complex"/>
    <property type="evidence" value="ECO:0007669"/>
    <property type="project" value="UniProtKB-KW"/>
</dbReference>
<dbReference type="Gene3D" id="1.20.58.530">
    <property type="match status" value="1"/>
</dbReference>
<keyword evidence="7 11" id="KW-0518">Myosin</keyword>
<dbReference type="SUPFAM" id="SSF52540">
    <property type="entry name" value="P-loop containing nucleoside triphosphate hydrolases"/>
    <property type="match status" value="1"/>
</dbReference>
<keyword evidence="14" id="KW-1185">Reference proteome</keyword>
<comment type="caution">
    <text evidence="13">The sequence shown here is derived from an EMBL/GenBank/DDBJ whole genome shotgun (WGS) entry which is preliminary data.</text>
</comment>
<comment type="subcellular location">
    <subcellularLocation>
        <location evidence="2">Cell projection</location>
    </subcellularLocation>
    <subcellularLocation>
        <location evidence="1">Cytoplasm</location>
        <location evidence="1">Cytoskeleton</location>
    </subcellularLocation>
</comment>
<keyword evidence="10" id="KW-0966">Cell projection</keyword>
<evidence type="ECO:0000256" key="8">
    <source>
        <dbReference type="ARBA" id="ARBA00023175"/>
    </source>
</evidence>
<dbReference type="GO" id="GO:0005524">
    <property type="term" value="F:ATP binding"/>
    <property type="evidence" value="ECO:0007669"/>
    <property type="project" value="UniProtKB-KW"/>
</dbReference>
<evidence type="ECO:0000259" key="12">
    <source>
        <dbReference type="PROSITE" id="PS51456"/>
    </source>
</evidence>
<dbReference type="InterPro" id="IPR052409">
    <property type="entry name" value="Myosin-III_kinase_activity"/>
</dbReference>
<keyword evidence="6" id="KW-0067">ATP-binding</keyword>
<dbReference type="InterPro" id="IPR001609">
    <property type="entry name" value="Myosin_head_motor_dom-like"/>
</dbReference>
<dbReference type="GO" id="GO:0030832">
    <property type="term" value="P:regulation of actin filament length"/>
    <property type="evidence" value="ECO:0007669"/>
    <property type="project" value="TreeGrafter"/>
</dbReference>
<keyword evidence="5" id="KW-0547">Nucleotide-binding</keyword>
<gene>
    <name evidence="13" type="ORF">NQ314_013494</name>
</gene>
<dbReference type="Gene3D" id="3.40.850.10">
    <property type="entry name" value="Kinesin motor domain"/>
    <property type="match status" value="1"/>
</dbReference>
<dbReference type="PROSITE" id="PS51456">
    <property type="entry name" value="MYOSIN_MOTOR"/>
    <property type="match status" value="1"/>
</dbReference>
<name>A0AAV8X6B9_9CUCU</name>
<dbReference type="Pfam" id="PF00063">
    <property type="entry name" value="Myosin_head"/>
    <property type="match status" value="1"/>
</dbReference>
<feature type="non-terminal residue" evidence="13">
    <location>
        <position position="394"/>
    </location>
</feature>
<dbReference type="PANTHER" id="PTHR46256">
    <property type="entry name" value="AGAP011099-PA"/>
    <property type="match status" value="1"/>
</dbReference>
<evidence type="ECO:0000256" key="4">
    <source>
        <dbReference type="ARBA" id="ARBA00022737"/>
    </source>
</evidence>
<accession>A0AAV8X6B9</accession>
<organism evidence="13 14">
    <name type="scientific">Rhamnusium bicolor</name>
    <dbReference type="NCBI Taxonomy" id="1586634"/>
    <lineage>
        <taxon>Eukaryota</taxon>
        <taxon>Metazoa</taxon>
        <taxon>Ecdysozoa</taxon>
        <taxon>Arthropoda</taxon>
        <taxon>Hexapoda</taxon>
        <taxon>Insecta</taxon>
        <taxon>Pterygota</taxon>
        <taxon>Neoptera</taxon>
        <taxon>Endopterygota</taxon>
        <taxon>Coleoptera</taxon>
        <taxon>Polyphaga</taxon>
        <taxon>Cucujiformia</taxon>
        <taxon>Chrysomeloidea</taxon>
        <taxon>Cerambycidae</taxon>
        <taxon>Lepturinae</taxon>
        <taxon>Rhagiini</taxon>
        <taxon>Rhamnusium</taxon>
    </lineage>
</organism>
<keyword evidence="8" id="KW-0505">Motor protein</keyword>
<comment type="caution">
    <text evidence="11">Lacks conserved residue(s) required for the propagation of feature annotation.</text>
</comment>
<keyword evidence="11" id="KW-0009">Actin-binding</keyword>
<proteinExistence type="inferred from homology"/>
<protein>
    <recommendedName>
        <fullName evidence="12">Myosin motor domain-containing protein</fullName>
    </recommendedName>
</protein>
<dbReference type="GO" id="GO:0003779">
    <property type="term" value="F:actin binding"/>
    <property type="evidence" value="ECO:0007669"/>
    <property type="project" value="UniProtKB-KW"/>
</dbReference>
<evidence type="ECO:0000256" key="10">
    <source>
        <dbReference type="ARBA" id="ARBA00023273"/>
    </source>
</evidence>
<evidence type="ECO:0000256" key="6">
    <source>
        <dbReference type="ARBA" id="ARBA00022840"/>
    </source>
</evidence>
<evidence type="ECO:0000256" key="2">
    <source>
        <dbReference type="ARBA" id="ARBA00004316"/>
    </source>
</evidence>
<dbReference type="GO" id="GO:0000146">
    <property type="term" value="F:microfilament motor activity"/>
    <property type="evidence" value="ECO:0007669"/>
    <property type="project" value="TreeGrafter"/>
</dbReference>
<dbReference type="InterPro" id="IPR036961">
    <property type="entry name" value="Kinesin_motor_dom_sf"/>
</dbReference>
<dbReference type="AlphaFoldDB" id="A0AAV8X6B9"/>
<reference evidence="13" key="1">
    <citation type="journal article" date="2023" name="Insect Mol. Biol.">
        <title>Genome sequencing provides insights into the evolution of gene families encoding plant cell wall-degrading enzymes in longhorned beetles.</title>
        <authorList>
            <person name="Shin N.R."/>
            <person name="Okamura Y."/>
            <person name="Kirsch R."/>
            <person name="Pauchet Y."/>
        </authorList>
    </citation>
    <scope>NUCLEOTIDE SEQUENCE</scope>
    <source>
        <strain evidence="13">RBIC_L_NR</strain>
    </source>
</reference>
<dbReference type="GO" id="GO:0042995">
    <property type="term" value="C:cell projection"/>
    <property type="evidence" value="ECO:0007669"/>
    <property type="project" value="UniProtKB-SubCell"/>
</dbReference>
<dbReference type="GO" id="GO:0004674">
    <property type="term" value="F:protein serine/threonine kinase activity"/>
    <property type="evidence" value="ECO:0007669"/>
    <property type="project" value="TreeGrafter"/>
</dbReference>
<keyword evidence="9" id="KW-0206">Cytoskeleton</keyword>
<dbReference type="EMBL" id="JANEYF010003752">
    <property type="protein sequence ID" value="KAJ8934235.1"/>
    <property type="molecule type" value="Genomic_DNA"/>
</dbReference>
<dbReference type="Proteomes" id="UP001162156">
    <property type="component" value="Unassembled WGS sequence"/>
</dbReference>
<evidence type="ECO:0000256" key="11">
    <source>
        <dbReference type="PROSITE-ProRule" id="PRU00782"/>
    </source>
</evidence>
<evidence type="ECO:0000256" key="9">
    <source>
        <dbReference type="ARBA" id="ARBA00023212"/>
    </source>
</evidence>
<evidence type="ECO:0000313" key="14">
    <source>
        <dbReference type="Proteomes" id="UP001162156"/>
    </source>
</evidence>
<feature type="domain" description="Myosin motor" evidence="12">
    <location>
        <begin position="1"/>
        <end position="394"/>
    </location>
</feature>
<evidence type="ECO:0000256" key="1">
    <source>
        <dbReference type="ARBA" id="ARBA00004245"/>
    </source>
</evidence>
<evidence type="ECO:0000313" key="13">
    <source>
        <dbReference type="EMBL" id="KAJ8934235.1"/>
    </source>
</evidence>
<evidence type="ECO:0000256" key="7">
    <source>
        <dbReference type="ARBA" id="ARBA00023123"/>
    </source>
</evidence>
<dbReference type="Gene3D" id="1.20.120.720">
    <property type="entry name" value="Myosin VI head, motor domain, U50 subdomain"/>
    <property type="match status" value="1"/>
</dbReference>
<dbReference type="InterPro" id="IPR027417">
    <property type="entry name" value="P-loop_NTPase"/>
</dbReference>
<keyword evidence="4" id="KW-0677">Repeat</keyword>
<dbReference type="SMART" id="SM00242">
    <property type="entry name" value="MYSc"/>
    <property type="match status" value="1"/>
</dbReference>